<reference evidence="2" key="1">
    <citation type="submission" date="2018-11" db="EMBL/GenBank/DDBJ databases">
        <authorList>
            <consortium name="Pathogen Informatics"/>
        </authorList>
    </citation>
    <scope>NUCLEOTIDE SEQUENCE</scope>
</reference>
<accession>A0A3S5CDI5</accession>
<gene>
    <name evidence="2" type="ORF">PXEA_LOCUS5542</name>
</gene>
<dbReference type="Proteomes" id="UP000784294">
    <property type="component" value="Unassembled WGS sequence"/>
</dbReference>
<name>A0A3S5CDI5_9PLAT</name>
<dbReference type="AlphaFoldDB" id="A0A3S5CDI5"/>
<dbReference type="EMBL" id="CAAALY010013772">
    <property type="protein sequence ID" value="VEL12102.1"/>
    <property type="molecule type" value="Genomic_DNA"/>
</dbReference>
<comment type="caution">
    <text evidence="2">The sequence shown here is derived from an EMBL/GenBank/DDBJ whole genome shotgun (WGS) entry which is preliminary data.</text>
</comment>
<evidence type="ECO:0000313" key="2">
    <source>
        <dbReference type="EMBL" id="VEL12102.1"/>
    </source>
</evidence>
<proteinExistence type="predicted"/>
<evidence type="ECO:0000313" key="3">
    <source>
        <dbReference type="Proteomes" id="UP000784294"/>
    </source>
</evidence>
<organism evidence="2 3">
    <name type="scientific">Protopolystoma xenopodis</name>
    <dbReference type="NCBI Taxonomy" id="117903"/>
    <lineage>
        <taxon>Eukaryota</taxon>
        <taxon>Metazoa</taxon>
        <taxon>Spiralia</taxon>
        <taxon>Lophotrochozoa</taxon>
        <taxon>Platyhelminthes</taxon>
        <taxon>Monogenea</taxon>
        <taxon>Polyopisthocotylea</taxon>
        <taxon>Polystomatidea</taxon>
        <taxon>Polystomatidae</taxon>
        <taxon>Protopolystoma</taxon>
    </lineage>
</organism>
<feature type="region of interest" description="Disordered" evidence="1">
    <location>
        <begin position="195"/>
        <end position="214"/>
    </location>
</feature>
<sequence>MSPEPDSKLDASHLTSHFLDQTGPETIHSSKERFLNQNVKDALTDYYRSQRLDLLDLPDSALKIQASQTFLNTDSRGLNNILDTGAPSSPLNDVISQAITHEISASGIRSADVPLLPTSLALLTSARLTSPLPTLRAVSSFKTHPSPKFLEVSNQTSCHDRSRLPKFRSVSPLQPDHTLMHDILVVQPEHLKVNQHAGSVEPSSLGQDHSSGSSHWIIDSPSVVLEIFDSIPTDTCVQDDSSSQHPLRSSFDTLNKPSFGLEKGI</sequence>
<keyword evidence="3" id="KW-1185">Reference proteome</keyword>
<evidence type="ECO:0000256" key="1">
    <source>
        <dbReference type="SAM" id="MobiDB-lite"/>
    </source>
</evidence>
<protein>
    <submittedName>
        <fullName evidence="2">Uncharacterized protein</fullName>
    </submittedName>
</protein>
<feature type="compositionally biased region" description="Low complexity" evidence="1">
    <location>
        <begin position="203"/>
        <end position="214"/>
    </location>
</feature>